<proteinExistence type="predicted"/>
<dbReference type="EMBL" id="CP146203">
    <property type="protein sequence ID" value="XBH21298.1"/>
    <property type="molecule type" value="Genomic_DNA"/>
</dbReference>
<gene>
    <name evidence="2" type="ORF">V5R04_13965</name>
</gene>
<sequence length="201" mass="21109">MTMLIVATIGALGLVLTGCATDPQNPAEQSISTQQGGSANTAGDLLAAHGLDGLTGQEIVDKLDNLNQAERPSSLFASVRANSLVLTDGGAQEQVVALPEDEFYVSIAPFLTQTHECYFHSLTSCVGELQNKDIQVRIVNDADGTVLVDEATKTFDNGFIGYWLPKDITATVEITHDGNTATATLGTGPDDPTCVTTIQLA</sequence>
<accession>A0AAU7DWG4</accession>
<dbReference type="Pfam" id="PF21172">
    <property type="entry name" value="CueP"/>
    <property type="match status" value="1"/>
</dbReference>
<protein>
    <submittedName>
        <fullName evidence="2">CueP family metal-binding protein</fullName>
    </submittedName>
</protein>
<keyword evidence="1" id="KW-0732">Signal</keyword>
<reference evidence="2" key="1">
    <citation type="submission" date="2024-02" db="EMBL/GenBank/DDBJ databases">
        <title>Tomenella chthoni gen. nov. sp. nov., a member of the family Jonesiaceae isolated from bat guano.</title>
        <authorList>
            <person name="Miller S.L."/>
            <person name="King J."/>
            <person name="Sankaranarayanan K."/>
            <person name="Lawson P.A."/>
        </authorList>
    </citation>
    <scope>NUCLEOTIDE SEQUENCE</scope>
    <source>
        <strain evidence="2">BS-20</strain>
    </source>
</reference>
<dbReference type="NCBIfam" id="NF038094">
    <property type="entry name" value="CueP_fam"/>
    <property type="match status" value="1"/>
</dbReference>
<organism evidence="2">
    <name type="scientific">Jonesiaceae bacterium BS-20</name>
    <dbReference type="NCBI Taxonomy" id="3120821"/>
    <lineage>
        <taxon>Bacteria</taxon>
        <taxon>Bacillati</taxon>
        <taxon>Actinomycetota</taxon>
        <taxon>Actinomycetes</taxon>
        <taxon>Micrococcales</taxon>
        <taxon>Jonesiaceae</taxon>
    </lineage>
</organism>
<dbReference type="InterPro" id="IPR047808">
    <property type="entry name" value="CueP-like"/>
</dbReference>
<name>A0AAU7DWG4_9MICO</name>
<feature type="signal peptide" evidence="1">
    <location>
        <begin position="1"/>
        <end position="20"/>
    </location>
</feature>
<evidence type="ECO:0000313" key="2">
    <source>
        <dbReference type="EMBL" id="XBH21298.1"/>
    </source>
</evidence>
<feature type="chain" id="PRO_5043313503" evidence="1">
    <location>
        <begin position="21"/>
        <end position="201"/>
    </location>
</feature>
<evidence type="ECO:0000256" key="1">
    <source>
        <dbReference type="SAM" id="SignalP"/>
    </source>
</evidence>
<dbReference type="AlphaFoldDB" id="A0AAU7DWG4"/>
<dbReference type="Gene3D" id="2.60.40.3700">
    <property type="match status" value="1"/>
</dbReference>